<accession>A0A6A4LSP5</accession>
<dbReference type="SUPFAM" id="SSF48484">
    <property type="entry name" value="Lipoxigenase"/>
    <property type="match status" value="1"/>
</dbReference>
<evidence type="ECO:0000313" key="2">
    <source>
        <dbReference type="EMBL" id="KAE9462283.1"/>
    </source>
</evidence>
<sequence length="149" mass="16589">MSTTVRCISRPLLGGMLNGNLIINCNSWVSPKSEAMLREKELAILRGNGQGERKSSDRIFDYDVYNDLGDPDSSTELKRPVLAIDSLFNEGVNLPSLSNDNGFLRNLLPRLVKSNDTREIFAFETPAIKKVTNFLGSGMRNSLDRLLLV</sequence>
<dbReference type="InterPro" id="IPR013819">
    <property type="entry name" value="LipOase_C"/>
</dbReference>
<feature type="non-terminal residue" evidence="2">
    <location>
        <position position="1"/>
    </location>
</feature>
<protein>
    <recommendedName>
        <fullName evidence="1">Lipoxygenase domain-containing protein</fullName>
    </recommendedName>
</protein>
<keyword evidence="3" id="KW-1185">Reference proteome</keyword>
<evidence type="ECO:0000313" key="3">
    <source>
        <dbReference type="Proteomes" id="UP000428333"/>
    </source>
</evidence>
<dbReference type="EMBL" id="QEFC01000907">
    <property type="protein sequence ID" value="KAE9462283.1"/>
    <property type="molecule type" value="Genomic_DNA"/>
</dbReference>
<dbReference type="GO" id="GO:0016702">
    <property type="term" value="F:oxidoreductase activity, acting on single donors with incorporation of molecular oxygen, incorporation of two atoms of oxygen"/>
    <property type="evidence" value="ECO:0007669"/>
    <property type="project" value="InterPro"/>
</dbReference>
<dbReference type="PROSITE" id="PS51393">
    <property type="entry name" value="LIPOXYGENASE_3"/>
    <property type="match status" value="1"/>
</dbReference>
<reference evidence="2 3" key="1">
    <citation type="journal article" date="2019" name="Genome Biol. Evol.">
        <title>The Rhododendron genome and chromosomal organization provide insight into shared whole-genome duplications across the heath family (Ericaceae).</title>
        <authorList>
            <person name="Soza V.L."/>
            <person name="Lindsley D."/>
            <person name="Waalkes A."/>
            <person name="Ramage E."/>
            <person name="Patwardhan R.P."/>
            <person name="Burton J.N."/>
            <person name="Adey A."/>
            <person name="Kumar A."/>
            <person name="Qiu R."/>
            <person name="Shendure J."/>
            <person name="Hall B."/>
        </authorList>
    </citation>
    <scope>NUCLEOTIDE SEQUENCE [LARGE SCALE GENOMIC DNA]</scope>
    <source>
        <strain evidence="2">RSF 1966-606</strain>
    </source>
</reference>
<dbReference type="Pfam" id="PF00305">
    <property type="entry name" value="Lipoxygenase"/>
    <property type="match status" value="1"/>
</dbReference>
<dbReference type="Proteomes" id="UP000428333">
    <property type="component" value="Linkage Group LG04"/>
</dbReference>
<dbReference type="AlphaFoldDB" id="A0A6A4LSP5"/>
<dbReference type="GO" id="GO:0046872">
    <property type="term" value="F:metal ion binding"/>
    <property type="evidence" value="ECO:0007669"/>
    <property type="project" value="InterPro"/>
</dbReference>
<dbReference type="Gene3D" id="4.10.375.10">
    <property type="entry name" value="Lipoxygenase-1, Domain 2"/>
    <property type="match status" value="1"/>
</dbReference>
<evidence type="ECO:0000259" key="1">
    <source>
        <dbReference type="PROSITE" id="PS51393"/>
    </source>
</evidence>
<dbReference type="OrthoDB" id="1647310at2759"/>
<feature type="domain" description="Lipoxygenase" evidence="1">
    <location>
        <begin position="23"/>
        <end position="149"/>
    </location>
</feature>
<dbReference type="InterPro" id="IPR036226">
    <property type="entry name" value="LipOase_C_sf"/>
</dbReference>
<gene>
    <name evidence="2" type="ORF">C3L33_05809</name>
</gene>
<name>A0A6A4LSP5_9ERIC</name>
<proteinExistence type="predicted"/>
<comment type="caution">
    <text evidence="2">The sequence shown here is derived from an EMBL/GenBank/DDBJ whole genome shotgun (WGS) entry which is preliminary data.</text>
</comment>
<organism evidence="2 3">
    <name type="scientific">Rhododendron williamsianum</name>
    <dbReference type="NCBI Taxonomy" id="262921"/>
    <lineage>
        <taxon>Eukaryota</taxon>
        <taxon>Viridiplantae</taxon>
        <taxon>Streptophyta</taxon>
        <taxon>Embryophyta</taxon>
        <taxon>Tracheophyta</taxon>
        <taxon>Spermatophyta</taxon>
        <taxon>Magnoliopsida</taxon>
        <taxon>eudicotyledons</taxon>
        <taxon>Gunneridae</taxon>
        <taxon>Pentapetalae</taxon>
        <taxon>asterids</taxon>
        <taxon>Ericales</taxon>
        <taxon>Ericaceae</taxon>
        <taxon>Ericoideae</taxon>
        <taxon>Rhodoreae</taxon>
        <taxon>Rhododendron</taxon>
    </lineage>
</organism>